<evidence type="ECO:0000256" key="4">
    <source>
        <dbReference type="ARBA" id="ARBA00022692"/>
    </source>
</evidence>
<keyword evidence="2" id="KW-0328">Glycosyltransferase</keyword>
<feature type="domain" description="Glycosyltransferase 2-like" evidence="8">
    <location>
        <begin position="110"/>
        <end position="201"/>
    </location>
</feature>
<dbReference type="InterPro" id="IPR050321">
    <property type="entry name" value="Glycosyltr_2/OpgH_subfam"/>
</dbReference>
<name>A0A5S9MJM0_BACIA</name>
<dbReference type="GO" id="GO:0005886">
    <property type="term" value="C:plasma membrane"/>
    <property type="evidence" value="ECO:0007669"/>
    <property type="project" value="TreeGrafter"/>
</dbReference>
<dbReference type="PANTHER" id="PTHR43867">
    <property type="entry name" value="CELLULOSE SYNTHASE CATALYTIC SUBUNIT A [UDP-FORMING]"/>
    <property type="match status" value="1"/>
</dbReference>
<feature type="transmembrane region" description="Helical" evidence="7">
    <location>
        <begin position="35"/>
        <end position="53"/>
    </location>
</feature>
<keyword evidence="3" id="KW-0808">Transferase</keyword>
<evidence type="ECO:0000256" key="6">
    <source>
        <dbReference type="ARBA" id="ARBA00023136"/>
    </source>
</evidence>
<dbReference type="InterPro" id="IPR001173">
    <property type="entry name" value="Glyco_trans_2-like"/>
</dbReference>
<evidence type="ECO:0000259" key="8">
    <source>
        <dbReference type="Pfam" id="PF00535"/>
    </source>
</evidence>
<dbReference type="Gene3D" id="3.90.550.10">
    <property type="entry name" value="Spore Coat Polysaccharide Biosynthesis Protein SpsA, Chain A"/>
    <property type="match status" value="1"/>
</dbReference>
<dbReference type="PRINTS" id="PR01439">
    <property type="entry name" value="CELLSNTHASEA"/>
</dbReference>
<dbReference type="PANTHER" id="PTHR43867:SF2">
    <property type="entry name" value="CELLULOSE SYNTHASE CATALYTIC SUBUNIT A [UDP-FORMING]"/>
    <property type="match status" value="1"/>
</dbReference>
<accession>A0A5S9MJM0</accession>
<dbReference type="Proteomes" id="UP000464658">
    <property type="component" value="Chromosome"/>
</dbReference>
<sequence>MSLFTTYYPLFMLCVLSVLYVMYRIQPLASTVKKIIIVLCVLTNAAYICWRLFFTLPHEGTFNMIMGILLVACECIGFLQLLVFYTLVWKPSNRKQVMISDLDRLPTVDIFIATYNEPIEVLKRTVAGCLNLSYPKDSVHIYLCDDGKRESVEQLASEFGVHYLTRTDNKFAKAGNLNHAMSQTNGELILTLDADMVPLPAFF</sequence>
<comment type="subcellular location">
    <subcellularLocation>
        <location evidence="1">Membrane</location>
        <topology evidence="1">Multi-pass membrane protein</topology>
    </subcellularLocation>
</comment>
<dbReference type="GO" id="GO:0035438">
    <property type="term" value="F:cyclic-di-GMP binding"/>
    <property type="evidence" value="ECO:0007669"/>
    <property type="project" value="InterPro"/>
</dbReference>
<keyword evidence="6 7" id="KW-0472">Membrane</keyword>
<evidence type="ECO:0000256" key="2">
    <source>
        <dbReference type="ARBA" id="ARBA00022676"/>
    </source>
</evidence>
<evidence type="ECO:0000313" key="9">
    <source>
        <dbReference type="EMBL" id="BBP92975.1"/>
    </source>
</evidence>
<protein>
    <recommendedName>
        <fullName evidence="8">Glycosyltransferase 2-like domain-containing protein</fullName>
    </recommendedName>
</protein>
<organism evidence="9 10">
    <name type="scientific">Bacillus safensis</name>
    <dbReference type="NCBI Taxonomy" id="561879"/>
    <lineage>
        <taxon>Bacteria</taxon>
        <taxon>Bacillati</taxon>
        <taxon>Bacillota</taxon>
        <taxon>Bacilli</taxon>
        <taxon>Bacillales</taxon>
        <taxon>Bacillaceae</taxon>
        <taxon>Bacillus</taxon>
    </lineage>
</organism>
<evidence type="ECO:0000256" key="3">
    <source>
        <dbReference type="ARBA" id="ARBA00022679"/>
    </source>
</evidence>
<dbReference type="SUPFAM" id="SSF53448">
    <property type="entry name" value="Nucleotide-diphospho-sugar transferases"/>
    <property type="match status" value="1"/>
</dbReference>
<dbReference type="GO" id="GO:0016759">
    <property type="term" value="F:cellulose synthase activity"/>
    <property type="evidence" value="ECO:0007669"/>
    <property type="project" value="InterPro"/>
</dbReference>
<dbReference type="InterPro" id="IPR029044">
    <property type="entry name" value="Nucleotide-diphossugar_trans"/>
</dbReference>
<dbReference type="Pfam" id="PF00535">
    <property type="entry name" value="Glycos_transf_2"/>
    <property type="match status" value="1"/>
</dbReference>
<proteinExistence type="predicted"/>
<evidence type="ECO:0000256" key="7">
    <source>
        <dbReference type="SAM" id="Phobius"/>
    </source>
</evidence>
<dbReference type="EMBL" id="AP021906">
    <property type="protein sequence ID" value="BBP92975.1"/>
    <property type="molecule type" value="Genomic_DNA"/>
</dbReference>
<keyword evidence="4 7" id="KW-0812">Transmembrane</keyword>
<dbReference type="GO" id="GO:0006011">
    <property type="term" value="P:UDP-alpha-D-glucose metabolic process"/>
    <property type="evidence" value="ECO:0007669"/>
    <property type="project" value="InterPro"/>
</dbReference>
<evidence type="ECO:0000313" key="10">
    <source>
        <dbReference type="Proteomes" id="UP000464658"/>
    </source>
</evidence>
<reference evidence="9 10" key="1">
    <citation type="submission" date="2019-12" db="EMBL/GenBank/DDBJ databases">
        <title>Full genome sequence of a Bacillus safensis strain isolated from commercially available natto in Indonesia.</title>
        <authorList>
            <person name="Yoshida M."/>
            <person name="Uomi M."/>
            <person name="Waturangi D."/>
            <person name="Ekaputri J.J."/>
            <person name="Setiamarga D.H.E."/>
        </authorList>
    </citation>
    <scope>NUCLEOTIDE SEQUENCE [LARGE SCALE GENOMIC DNA]</scope>
    <source>
        <strain evidence="9 10">IDN1</strain>
    </source>
</reference>
<evidence type="ECO:0000256" key="1">
    <source>
        <dbReference type="ARBA" id="ARBA00004141"/>
    </source>
</evidence>
<dbReference type="InterPro" id="IPR003919">
    <property type="entry name" value="Cell_synth_A"/>
</dbReference>
<gene>
    <name evidence="9" type="ORF">BsIDN1_65930</name>
</gene>
<keyword evidence="5 7" id="KW-1133">Transmembrane helix</keyword>
<dbReference type="AlphaFoldDB" id="A0A5S9MJM0"/>
<feature type="transmembrane region" description="Helical" evidence="7">
    <location>
        <begin position="65"/>
        <end position="88"/>
    </location>
</feature>
<evidence type="ECO:0000256" key="5">
    <source>
        <dbReference type="ARBA" id="ARBA00022989"/>
    </source>
</evidence>
<feature type="transmembrane region" description="Helical" evidence="7">
    <location>
        <begin position="6"/>
        <end position="23"/>
    </location>
</feature>